<dbReference type="PRINTS" id="PR00081">
    <property type="entry name" value="GDHRDH"/>
</dbReference>
<dbReference type="OMA" id="FKGWTLY"/>
<dbReference type="InParanoid" id="A0A151ZK02"/>
<dbReference type="InterPro" id="IPR036291">
    <property type="entry name" value="NAD(P)-bd_dom_sf"/>
</dbReference>
<dbReference type="InterPro" id="IPR002347">
    <property type="entry name" value="SDR_fam"/>
</dbReference>
<gene>
    <name evidence="8" type="ORF">DLAC_04554</name>
</gene>
<dbReference type="FunCoup" id="A0A151ZK02">
    <property type="interactions" value="80"/>
</dbReference>
<reference evidence="8 9" key="1">
    <citation type="submission" date="2015-12" db="EMBL/GenBank/DDBJ databases">
        <title>Dictyostelia acquired genes for synthesis and detection of signals that induce cell-type specialization by lateral gene transfer from prokaryotes.</title>
        <authorList>
            <person name="Gloeckner G."/>
            <person name="Schaap P."/>
        </authorList>
    </citation>
    <scope>NUCLEOTIDE SEQUENCE [LARGE SCALE GENOMIC DNA]</scope>
    <source>
        <strain evidence="8 9">TK</strain>
    </source>
</reference>
<sequence>MSRILSLVTGGSRGFGVAIVEEVLAKFQNSTIDFILYARPSTQGGLEKTKQLILSKSPKSTVSNICIDLSIVPEIEAKFMKSLENVDLSQYSKVLFFVNHGSLSYLEKIKDLKNFNEIQKDIDLNVTSVTVLTSLFLRKISTYGENQIEATLINTSSLCAIKPFDSWSVYCSGKAARDMLFQCIADEYKSNSKIKSLNYAPGPMDTDMQKQIREHTADESTRNYFIELKNSGKLVNANASASKLSNLLYENTFTSGAHIDYFDLK</sequence>
<dbReference type="AlphaFoldDB" id="A0A151ZK02"/>
<evidence type="ECO:0000256" key="4">
    <source>
        <dbReference type="ARBA" id="ARBA00019170"/>
    </source>
</evidence>
<comment type="subcellular location">
    <subcellularLocation>
        <location evidence="1">Cytoplasm</location>
    </subcellularLocation>
</comment>
<evidence type="ECO:0000256" key="7">
    <source>
        <dbReference type="ARBA" id="ARBA00023002"/>
    </source>
</evidence>
<dbReference type="EC" id="1.1.1.153" evidence="3"/>
<accession>A0A151ZK02</accession>
<protein>
    <recommendedName>
        <fullName evidence="4">Sepiapterin reductase</fullName>
        <ecNumber evidence="3">1.1.1.153</ecNumber>
    </recommendedName>
</protein>
<evidence type="ECO:0000256" key="2">
    <source>
        <dbReference type="ARBA" id="ARBA00010483"/>
    </source>
</evidence>
<dbReference type="GO" id="GO:0005737">
    <property type="term" value="C:cytoplasm"/>
    <property type="evidence" value="ECO:0007669"/>
    <property type="project" value="UniProtKB-SubCell"/>
</dbReference>
<dbReference type="SUPFAM" id="SSF51735">
    <property type="entry name" value="NAD(P)-binding Rossmann-fold domains"/>
    <property type="match status" value="1"/>
</dbReference>
<evidence type="ECO:0000256" key="3">
    <source>
        <dbReference type="ARBA" id="ARBA00013075"/>
    </source>
</evidence>
<keyword evidence="7" id="KW-0560">Oxidoreductase</keyword>
<evidence type="ECO:0000256" key="5">
    <source>
        <dbReference type="ARBA" id="ARBA00022490"/>
    </source>
</evidence>
<dbReference type="InterPro" id="IPR051721">
    <property type="entry name" value="Biopterin_syn/organic_redct"/>
</dbReference>
<organism evidence="8 9">
    <name type="scientific">Tieghemostelium lacteum</name>
    <name type="common">Slime mold</name>
    <name type="synonym">Dictyostelium lacteum</name>
    <dbReference type="NCBI Taxonomy" id="361077"/>
    <lineage>
        <taxon>Eukaryota</taxon>
        <taxon>Amoebozoa</taxon>
        <taxon>Evosea</taxon>
        <taxon>Eumycetozoa</taxon>
        <taxon>Dictyostelia</taxon>
        <taxon>Dictyosteliales</taxon>
        <taxon>Raperosteliaceae</taxon>
        <taxon>Tieghemostelium</taxon>
    </lineage>
</organism>
<dbReference type="PANTHER" id="PTHR44085">
    <property type="entry name" value="SEPIAPTERIN REDUCTASE"/>
    <property type="match status" value="1"/>
</dbReference>
<dbReference type="Gene3D" id="3.40.50.720">
    <property type="entry name" value="NAD(P)-binding Rossmann-like Domain"/>
    <property type="match status" value="1"/>
</dbReference>
<dbReference type="InterPro" id="IPR006393">
    <property type="entry name" value="Sepiapterin_red"/>
</dbReference>
<dbReference type="Pfam" id="PF00106">
    <property type="entry name" value="adh_short"/>
    <property type="match status" value="1"/>
</dbReference>
<evidence type="ECO:0000256" key="6">
    <source>
        <dbReference type="ARBA" id="ARBA00022857"/>
    </source>
</evidence>
<keyword evidence="6" id="KW-0521">NADP</keyword>
<proteinExistence type="inferred from homology"/>
<dbReference type="CDD" id="cd05367">
    <property type="entry name" value="SPR-like_SDR_c"/>
    <property type="match status" value="1"/>
</dbReference>
<keyword evidence="5" id="KW-0963">Cytoplasm</keyword>
<dbReference type="Proteomes" id="UP000076078">
    <property type="component" value="Unassembled WGS sequence"/>
</dbReference>
<dbReference type="GO" id="GO:0006729">
    <property type="term" value="P:tetrahydrobiopterin biosynthetic process"/>
    <property type="evidence" value="ECO:0007669"/>
    <property type="project" value="InterPro"/>
</dbReference>
<evidence type="ECO:0000256" key="1">
    <source>
        <dbReference type="ARBA" id="ARBA00004496"/>
    </source>
</evidence>
<comment type="similarity">
    <text evidence="2">Belongs to the sepiapterin reductase family.</text>
</comment>
<name>A0A151ZK02_TIELA</name>
<dbReference type="OrthoDB" id="153074at2759"/>
<dbReference type="PANTHER" id="PTHR44085:SF2">
    <property type="entry name" value="SEPIAPTERIN REDUCTASE"/>
    <property type="match status" value="1"/>
</dbReference>
<dbReference type="STRING" id="361077.A0A151ZK02"/>
<dbReference type="EMBL" id="LODT01000022">
    <property type="protein sequence ID" value="KYQ94257.1"/>
    <property type="molecule type" value="Genomic_DNA"/>
</dbReference>
<keyword evidence="9" id="KW-1185">Reference proteome</keyword>
<dbReference type="NCBIfam" id="TIGR01500">
    <property type="entry name" value="sepiapter_red"/>
    <property type="match status" value="1"/>
</dbReference>
<comment type="caution">
    <text evidence="8">The sequence shown here is derived from an EMBL/GenBank/DDBJ whole genome shotgun (WGS) entry which is preliminary data.</text>
</comment>
<dbReference type="GO" id="GO:0004757">
    <property type="term" value="F:sepiapterin reductase (NADP+) activity"/>
    <property type="evidence" value="ECO:0007669"/>
    <property type="project" value="UniProtKB-EC"/>
</dbReference>
<evidence type="ECO:0000313" key="8">
    <source>
        <dbReference type="EMBL" id="KYQ94257.1"/>
    </source>
</evidence>
<evidence type="ECO:0000313" key="9">
    <source>
        <dbReference type="Proteomes" id="UP000076078"/>
    </source>
</evidence>